<dbReference type="Proteomes" id="UP000807306">
    <property type="component" value="Unassembled WGS sequence"/>
</dbReference>
<feature type="region of interest" description="Disordered" evidence="3">
    <location>
        <begin position="190"/>
        <end position="212"/>
    </location>
</feature>
<evidence type="ECO:0000256" key="1">
    <source>
        <dbReference type="ARBA" id="ARBA00022884"/>
    </source>
</evidence>
<feature type="compositionally biased region" description="Basic residues" evidence="3">
    <location>
        <begin position="191"/>
        <end position="204"/>
    </location>
</feature>
<dbReference type="OrthoDB" id="346839at2759"/>
<evidence type="ECO:0000313" key="5">
    <source>
        <dbReference type="EMBL" id="KAF9528687.1"/>
    </source>
</evidence>
<dbReference type="InterPro" id="IPR035979">
    <property type="entry name" value="RBD_domain_sf"/>
</dbReference>
<organism evidence="5 6">
    <name type="scientific">Crepidotus variabilis</name>
    <dbReference type="NCBI Taxonomy" id="179855"/>
    <lineage>
        <taxon>Eukaryota</taxon>
        <taxon>Fungi</taxon>
        <taxon>Dikarya</taxon>
        <taxon>Basidiomycota</taxon>
        <taxon>Agaricomycotina</taxon>
        <taxon>Agaricomycetes</taxon>
        <taxon>Agaricomycetidae</taxon>
        <taxon>Agaricales</taxon>
        <taxon>Agaricineae</taxon>
        <taxon>Crepidotaceae</taxon>
        <taxon>Crepidotus</taxon>
    </lineage>
</organism>
<dbReference type="GO" id="GO:0005634">
    <property type="term" value="C:nucleus"/>
    <property type="evidence" value="ECO:0007669"/>
    <property type="project" value="TreeGrafter"/>
</dbReference>
<dbReference type="GO" id="GO:0003729">
    <property type="term" value="F:mRNA binding"/>
    <property type="evidence" value="ECO:0007669"/>
    <property type="project" value="TreeGrafter"/>
</dbReference>
<dbReference type="AlphaFoldDB" id="A0A9P6EGY7"/>
<dbReference type="SMART" id="SM00360">
    <property type="entry name" value="RRM"/>
    <property type="match status" value="1"/>
</dbReference>
<reference evidence="5" key="1">
    <citation type="submission" date="2020-11" db="EMBL/GenBank/DDBJ databases">
        <authorList>
            <consortium name="DOE Joint Genome Institute"/>
            <person name="Ahrendt S."/>
            <person name="Riley R."/>
            <person name="Andreopoulos W."/>
            <person name="Labutti K."/>
            <person name="Pangilinan J."/>
            <person name="Ruiz-Duenas F.J."/>
            <person name="Barrasa J.M."/>
            <person name="Sanchez-Garcia M."/>
            <person name="Camarero S."/>
            <person name="Miyauchi S."/>
            <person name="Serrano A."/>
            <person name="Linde D."/>
            <person name="Babiker R."/>
            <person name="Drula E."/>
            <person name="Ayuso-Fernandez I."/>
            <person name="Pacheco R."/>
            <person name="Padilla G."/>
            <person name="Ferreira P."/>
            <person name="Barriuso J."/>
            <person name="Kellner H."/>
            <person name="Castanera R."/>
            <person name="Alfaro M."/>
            <person name="Ramirez L."/>
            <person name="Pisabarro A.G."/>
            <person name="Kuo A."/>
            <person name="Tritt A."/>
            <person name="Lipzen A."/>
            <person name="He G."/>
            <person name="Yan M."/>
            <person name="Ng V."/>
            <person name="Cullen D."/>
            <person name="Martin F."/>
            <person name="Rosso M.-N."/>
            <person name="Henrissat B."/>
            <person name="Hibbett D."/>
            <person name="Martinez A.T."/>
            <person name="Grigoriev I.V."/>
        </authorList>
    </citation>
    <scope>NUCLEOTIDE SEQUENCE</scope>
    <source>
        <strain evidence="5">CBS 506.95</strain>
    </source>
</reference>
<dbReference type="PROSITE" id="PS50102">
    <property type="entry name" value="RRM"/>
    <property type="match status" value="1"/>
</dbReference>
<dbReference type="InterPro" id="IPR000504">
    <property type="entry name" value="RRM_dom"/>
</dbReference>
<keyword evidence="6" id="KW-1185">Reference proteome</keyword>
<accession>A0A9P6EGY7</accession>
<dbReference type="InterPro" id="IPR012677">
    <property type="entry name" value="Nucleotide-bd_a/b_plait_sf"/>
</dbReference>
<evidence type="ECO:0000256" key="3">
    <source>
        <dbReference type="SAM" id="MobiDB-lite"/>
    </source>
</evidence>
<evidence type="ECO:0000259" key="4">
    <source>
        <dbReference type="PROSITE" id="PS50102"/>
    </source>
</evidence>
<feature type="domain" description="RRM" evidence="4">
    <location>
        <begin position="53"/>
        <end position="132"/>
    </location>
</feature>
<dbReference type="InterPro" id="IPR051229">
    <property type="entry name" value="ALYREF_mRNA_export"/>
</dbReference>
<feature type="region of interest" description="Disordered" evidence="3">
    <location>
        <begin position="14"/>
        <end position="36"/>
    </location>
</feature>
<evidence type="ECO:0000313" key="6">
    <source>
        <dbReference type="Proteomes" id="UP000807306"/>
    </source>
</evidence>
<dbReference type="PANTHER" id="PTHR19965">
    <property type="entry name" value="RNA AND EXPORT FACTOR BINDING PROTEIN"/>
    <property type="match status" value="1"/>
</dbReference>
<sequence length="231" mass="25087">MERPYVRYGNVHGPKRQLLGNRAQPPPAWRTNNVPTTAQLPGVSRKGKEVAGSKIFISSLPFDVGETEVEELFQKTVGPLREVFVVYNSQGRSKGMAVVTFQRAGDAAVARAKYHGKVVDGRRPIQIELMVENLPVVKTPPINPPNTLLSRIAPAPMSTAPTKKVVPVAPVTHFTSRVAPALVAPASIPPRRVRTKKGPKRLNKRAVTAEDLDQEMEDYRAAAIGSSTSAS</sequence>
<name>A0A9P6EGY7_9AGAR</name>
<dbReference type="Gene3D" id="3.30.70.330">
    <property type="match status" value="1"/>
</dbReference>
<protein>
    <recommendedName>
        <fullName evidence="4">RRM domain-containing protein</fullName>
    </recommendedName>
</protein>
<dbReference type="PANTHER" id="PTHR19965:SF35">
    <property type="entry name" value="RNA ANNEALING PROTEIN YRA1"/>
    <property type="match status" value="1"/>
</dbReference>
<evidence type="ECO:0000256" key="2">
    <source>
        <dbReference type="PROSITE-ProRule" id="PRU00176"/>
    </source>
</evidence>
<dbReference type="SUPFAM" id="SSF54928">
    <property type="entry name" value="RNA-binding domain, RBD"/>
    <property type="match status" value="1"/>
</dbReference>
<dbReference type="Pfam" id="PF00076">
    <property type="entry name" value="RRM_1"/>
    <property type="match status" value="1"/>
</dbReference>
<keyword evidence="1 2" id="KW-0694">RNA-binding</keyword>
<comment type="caution">
    <text evidence="5">The sequence shown here is derived from an EMBL/GenBank/DDBJ whole genome shotgun (WGS) entry which is preliminary data.</text>
</comment>
<proteinExistence type="predicted"/>
<dbReference type="EMBL" id="MU157851">
    <property type="protein sequence ID" value="KAF9528687.1"/>
    <property type="molecule type" value="Genomic_DNA"/>
</dbReference>
<gene>
    <name evidence="5" type="ORF">CPB83DRAFT_766388</name>
</gene>